<gene>
    <name evidence="1" type="ORF">OIDMADRAFT_17466</name>
</gene>
<protein>
    <submittedName>
        <fullName evidence="1">Uncharacterized protein</fullName>
    </submittedName>
</protein>
<reference evidence="2" key="2">
    <citation type="submission" date="2015-01" db="EMBL/GenBank/DDBJ databases">
        <title>Evolutionary Origins and Diversification of the Mycorrhizal Mutualists.</title>
        <authorList>
            <consortium name="DOE Joint Genome Institute"/>
            <consortium name="Mycorrhizal Genomics Consortium"/>
            <person name="Kohler A."/>
            <person name="Kuo A."/>
            <person name="Nagy L.G."/>
            <person name="Floudas D."/>
            <person name="Copeland A."/>
            <person name="Barry K.W."/>
            <person name="Cichocki N."/>
            <person name="Veneault-Fourrey C."/>
            <person name="LaButti K."/>
            <person name="Lindquist E.A."/>
            <person name="Lipzen A."/>
            <person name="Lundell T."/>
            <person name="Morin E."/>
            <person name="Murat C."/>
            <person name="Riley R."/>
            <person name="Ohm R."/>
            <person name="Sun H."/>
            <person name="Tunlid A."/>
            <person name="Henrissat B."/>
            <person name="Grigoriev I.V."/>
            <person name="Hibbett D.S."/>
            <person name="Martin F."/>
        </authorList>
    </citation>
    <scope>NUCLEOTIDE SEQUENCE [LARGE SCALE GENOMIC DNA]</scope>
    <source>
        <strain evidence="2">Zn</strain>
    </source>
</reference>
<dbReference type="InParanoid" id="A0A0C3HMW3"/>
<proteinExistence type="predicted"/>
<dbReference type="HOGENOM" id="CLU_2606637_0_0_1"/>
<evidence type="ECO:0000313" key="2">
    <source>
        <dbReference type="Proteomes" id="UP000054321"/>
    </source>
</evidence>
<dbReference type="EMBL" id="KN832872">
    <property type="protein sequence ID" value="KIN04370.1"/>
    <property type="molecule type" value="Genomic_DNA"/>
</dbReference>
<reference evidence="1 2" key="1">
    <citation type="submission" date="2014-04" db="EMBL/GenBank/DDBJ databases">
        <authorList>
            <consortium name="DOE Joint Genome Institute"/>
            <person name="Kuo A."/>
            <person name="Martino E."/>
            <person name="Perotto S."/>
            <person name="Kohler A."/>
            <person name="Nagy L.G."/>
            <person name="Floudas D."/>
            <person name="Copeland A."/>
            <person name="Barry K.W."/>
            <person name="Cichocki N."/>
            <person name="Veneault-Fourrey C."/>
            <person name="LaButti K."/>
            <person name="Lindquist E.A."/>
            <person name="Lipzen A."/>
            <person name="Lundell T."/>
            <person name="Morin E."/>
            <person name="Murat C."/>
            <person name="Sun H."/>
            <person name="Tunlid A."/>
            <person name="Henrissat B."/>
            <person name="Grigoriev I.V."/>
            <person name="Hibbett D.S."/>
            <person name="Martin F."/>
            <person name="Nordberg H.P."/>
            <person name="Cantor M.N."/>
            <person name="Hua S.X."/>
        </authorList>
    </citation>
    <scope>NUCLEOTIDE SEQUENCE [LARGE SCALE GENOMIC DNA]</scope>
    <source>
        <strain evidence="1 2">Zn</strain>
    </source>
</reference>
<dbReference type="Proteomes" id="UP000054321">
    <property type="component" value="Unassembled WGS sequence"/>
</dbReference>
<name>A0A0C3HMW3_OIDMZ</name>
<organism evidence="1 2">
    <name type="scientific">Oidiodendron maius (strain Zn)</name>
    <dbReference type="NCBI Taxonomy" id="913774"/>
    <lineage>
        <taxon>Eukaryota</taxon>
        <taxon>Fungi</taxon>
        <taxon>Dikarya</taxon>
        <taxon>Ascomycota</taxon>
        <taxon>Pezizomycotina</taxon>
        <taxon>Leotiomycetes</taxon>
        <taxon>Leotiomycetes incertae sedis</taxon>
        <taxon>Myxotrichaceae</taxon>
        <taxon>Oidiodendron</taxon>
    </lineage>
</organism>
<evidence type="ECO:0000313" key="1">
    <source>
        <dbReference type="EMBL" id="KIN04370.1"/>
    </source>
</evidence>
<keyword evidence="2" id="KW-1185">Reference proteome</keyword>
<sequence>MARQKGLPRRKLKLGRLHYWKKHLRVPGPLTPTVRKKIAASISPACNRPRESIGIIRCCHEMLTLLPSLPLPLPLILPN</sequence>
<dbReference type="AlphaFoldDB" id="A0A0C3HMW3"/>
<accession>A0A0C3HMW3</accession>